<dbReference type="PANTHER" id="PTHR12112">
    <property type="entry name" value="BNIP - RELATED"/>
    <property type="match status" value="1"/>
</dbReference>
<accession>A0A1V9YQ66</accession>
<dbReference type="GO" id="GO:0004309">
    <property type="term" value="F:exopolyphosphatase activity"/>
    <property type="evidence" value="ECO:0007669"/>
    <property type="project" value="TreeGrafter"/>
</dbReference>
<gene>
    <name evidence="6" type="ORF">ACHHYP_07900</name>
</gene>
<proteinExistence type="predicted"/>
<evidence type="ECO:0000313" key="7">
    <source>
        <dbReference type="Proteomes" id="UP000243579"/>
    </source>
</evidence>
<dbReference type="SMART" id="SM01131">
    <property type="entry name" value="DHHA2"/>
    <property type="match status" value="1"/>
</dbReference>
<evidence type="ECO:0000256" key="2">
    <source>
        <dbReference type="ARBA" id="ARBA00022723"/>
    </source>
</evidence>
<name>A0A1V9YQ66_ACHHY</name>
<dbReference type="Proteomes" id="UP000243579">
    <property type="component" value="Unassembled WGS sequence"/>
</dbReference>
<dbReference type="InterPro" id="IPR001667">
    <property type="entry name" value="DDH_dom"/>
</dbReference>
<keyword evidence="4" id="KW-0464">Manganese</keyword>
<feature type="domain" description="DHHA2" evidence="5">
    <location>
        <begin position="235"/>
        <end position="380"/>
    </location>
</feature>
<dbReference type="AlphaFoldDB" id="A0A1V9YQ66"/>
<organism evidence="6 7">
    <name type="scientific">Achlya hypogyna</name>
    <name type="common">Oomycete</name>
    <name type="synonym">Protoachlya hypogyna</name>
    <dbReference type="NCBI Taxonomy" id="1202772"/>
    <lineage>
        <taxon>Eukaryota</taxon>
        <taxon>Sar</taxon>
        <taxon>Stramenopiles</taxon>
        <taxon>Oomycota</taxon>
        <taxon>Saprolegniomycetes</taxon>
        <taxon>Saprolegniales</taxon>
        <taxon>Achlyaceae</taxon>
        <taxon>Achlya</taxon>
    </lineage>
</organism>
<dbReference type="EMBL" id="JNBR01001420">
    <property type="protein sequence ID" value="OQR87898.1"/>
    <property type="molecule type" value="Genomic_DNA"/>
</dbReference>
<dbReference type="Pfam" id="PF01368">
    <property type="entry name" value="DHH"/>
    <property type="match status" value="1"/>
</dbReference>
<dbReference type="Pfam" id="PF02833">
    <property type="entry name" value="DHHA2"/>
    <property type="match status" value="1"/>
</dbReference>
<dbReference type="InterPro" id="IPR038222">
    <property type="entry name" value="DHHA2_dom_sf"/>
</dbReference>
<dbReference type="PANTHER" id="PTHR12112:SF39">
    <property type="entry name" value="EG:152A3.5 PROTEIN (FBGN0003116_PN PROTEIN)"/>
    <property type="match status" value="1"/>
</dbReference>
<keyword evidence="7" id="KW-1185">Reference proteome</keyword>
<dbReference type="OrthoDB" id="374045at2759"/>
<evidence type="ECO:0000259" key="5">
    <source>
        <dbReference type="SMART" id="SM01131"/>
    </source>
</evidence>
<protein>
    <recommendedName>
        <fullName evidence="5">DHHA2 domain-containing protein</fullName>
    </recommendedName>
</protein>
<dbReference type="GO" id="GO:0005737">
    <property type="term" value="C:cytoplasm"/>
    <property type="evidence" value="ECO:0007669"/>
    <property type="project" value="InterPro"/>
</dbReference>
<reference evidence="6 7" key="1">
    <citation type="journal article" date="2014" name="Genome Biol. Evol.">
        <title>The secreted proteins of Achlya hypogyna and Thraustotheca clavata identify the ancestral oomycete secretome and reveal gene acquisitions by horizontal gene transfer.</title>
        <authorList>
            <person name="Misner I."/>
            <person name="Blouin N."/>
            <person name="Leonard G."/>
            <person name="Richards T.A."/>
            <person name="Lane C.E."/>
        </authorList>
    </citation>
    <scope>NUCLEOTIDE SEQUENCE [LARGE SCALE GENOMIC DNA]</scope>
    <source>
        <strain evidence="6 7">ATCC 48635</strain>
    </source>
</reference>
<dbReference type="SUPFAM" id="SSF64182">
    <property type="entry name" value="DHH phosphoesterases"/>
    <property type="match status" value="1"/>
</dbReference>
<dbReference type="InterPro" id="IPR038763">
    <property type="entry name" value="DHH_sf"/>
</dbReference>
<evidence type="ECO:0000256" key="1">
    <source>
        <dbReference type="ARBA" id="ARBA00001936"/>
    </source>
</evidence>
<keyword evidence="3" id="KW-0378">Hydrolase</keyword>
<dbReference type="STRING" id="1202772.A0A1V9YQ66"/>
<dbReference type="InterPro" id="IPR004097">
    <property type="entry name" value="DHHA2"/>
</dbReference>
<sequence>MNRAAAIQAAFTPHHADALNSFLRQARRALTSDPSSVHVVMGNEACDADSMVSSLVHAFRHPPVTDGAFVLPVMSVNRDQFALRCEVSALFRAAHIDIEALVFQDEIDLLNTPCLRLVLTDHNKLKKDYLNLGELVVEIIDHHADLGAHGHVTGAARDIAFERNDSGGHALVGSACTLVAERISALQPLEATLLLGVITLDTMNMDAKAKKGTARDDAVLKRLEALSLVPRDDLYSWLVAEKFSPDNWATFTFNNCLQYDYKQFESSGIVYGCSAILVPLLTFWTKANHDPISLLEAHRVRLQLQFVLVQSMVQSTAGPKRQLLLYAPDVRLRDALNRFLNDAPLQLTPLDLSSLSVVAFDQANITMSRKQLVPLLDAFLATYVAKM</sequence>
<evidence type="ECO:0000256" key="3">
    <source>
        <dbReference type="ARBA" id="ARBA00022801"/>
    </source>
</evidence>
<dbReference type="Gene3D" id="3.90.1640.10">
    <property type="entry name" value="inorganic pyrophosphatase (n-terminal core)"/>
    <property type="match status" value="1"/>
</dbReference>
<dbReference type="GO" id="GO:0046872">
    <property type="term" value="F:metal ion binding"/>
    <property type="evidence" value="ECO:0007669"/>
    <property type="project" value="UniProtKB-KW"/>
</dbReference>
<evidence type="ECO:0000313" key="6">
    <source>
        <dbReference type="EMBL" id="OQR87898.1"/>
    </source>
</evidence>
<comment type="cofactor">
    <cofactor evidence="1">
        <name>Mn(2+)</name>
        <dbReference type="ChEBI" id="CHEBI:29035"/>
    </cofactor>
</comment>
<dbReference type="Gene3D" id="3.10.310.20">
    <property type="entry name" value="DHHA2 domain"/>
    <property type="match status" value="1"/>
</dbReference>
<keyword evidence="2" id="KW-0479">Metal-binding</keyword>
<evidence type="ECO:0000256" key="4">
    <source>
        <dbReference type="ARBA" id="ARBA00023211"/>
    </source>
</evidence>
<comment type="caution">
    <text evidence="6">The sequence shown here is derived from an EMBL/GenBank/DDBJ whole genome shotgun (WGS) entry which is preliminary data.</text>
</comment>